<dbReference type="Pfam" id="PF00102">
    <property type="entry name" value="Y_phosphatase"/>
    <property type="match status" value="1"/>
</dbReference>
<dbReference type="STRING" id="51028.A0A0N4V626"/>
<dbReference type="PANTHER" id="PTHR46163">
    <property type="entry name" value="TYROSINE-PROTEIN PHOSPHATASE-RELATED"/>
    <property type="match status" value="1"/>
</dbReference>
<dbReference type="PRINTS" id="PR00700">
    <property type="entry name" value="PRTYPHPHTASE"/>
</dbReference>
<dbReference type="SMART" id="SM00404">
    <property type="entry name" value="PTPc_motif"/>
    <property type="match status" value="1"/>
</dbReference>
<dbReference type="InterPro" id="IPR029021">
    <property type="entry name" value="Prot-tyrosine_phosphatase-like"/>
</dbReference>
<organism evidence="5">
    <name type="scientific">Enterobius vermicularis</name>
    <name type="common">Human pinworm</name>
    <dbReference type="NCBI Taxonomy" id="51028"/>
    <lineage>
        <taxon>Eukaryota</taxon>
        <taxon>Metazoa</taxon>
        <taxon>Ecdysozoa</taxon>
        <taxon>Nematoda</taxon>
        <taxon>Chromadorea</taxon>
        <taxon>Rhabditida</taxon>
        <taxon>Spirurina</taxon>
        <taxon>Oxyuridomorpha</taxon>
        <taxon>Oxyuroidea</taxon>
        <taxon>Oxyuridae</taxon>
        <taxon>Enterobius</taxon>
    </lineage>
</organism>
<evidence type="ECO:0000313" key="3">
    <source>
        <dbReference type="EMBL" id="VDD90558.1"/>
    </source>
</evidence>
<dbReference type="PROSITE" id="PS00383">
    <property type="entry name" value="TYR_PHOSPHATASE_1"/>
    <property type="match status" value="1"/>
</dbReference>
<protein>
    <submittedName>
        <fullName evidence="5">Protein-tyrosine phosphatase</fullName>
    </submittedName>
</protein>
<dbReference type="InterPro" id="IPR000387">
    <property type="entry name" value="Tyr_Pase_dom"/>
</dbReference>
<evidence type="ECO:0000313" key="4">
    <source>
        <dbReference type="Proteomes" id="UP000274131"/>
    </source>
</evidence>
<dbReference type="AlphaFoldDB" id="A0A0N4V626"/>
<name>A0A0N4V626_ENTVE</name>
<proteinExistence type="predicted"/>
<feature type="domain" description="Tyrosine-protein phosphatase" evidence="1">
    <location>
        <begin position="158"/>
        <end position="408"/>
    </location>
</feature>
<gene>
    <name evidence="3" type="ORF">EVEC_LOCUS5309</name>
</gene>
<accession>A0A0N4V626</accession>
<dbReference type="Proteomes" id="UP000274131">
    <property type="component" value="Unassembled WGS sequence"/>
</dbReference>
<keyword evidence="4" id="KW-1185">Reference proteome</keyword>
<evidence type="ECO:0000259" key="1">
    <source>
        <dbReference type="PROSITE" id="PS50055"/>
    </source>
</evidence>
<reference evidence="5" key="1">
    <citation type="submission" date="2017-02" db="UniProtKB">
        <authorList>
            <consortium name="WormBaseParasite"/>
        </authorList>
    </citation>
    <scope>IDENTIFICATION</scope>
</reference>
<dbReference type="Gene3D" id="3.90.190.10">
    <property type="entry name" value="Protein tyrosine phosphatase superfamily"/>
    <property type="match status" value="1"/>
</dbReference>
<dbReference type="InterPro" id="IPR000242">
    <property type="entry name" value="PTP_cat"/>
</dbReference>
<dbReference type="InterPro" id="IPR052782">
    <property type="entry name" value="Oocyte-zygote_transition_reg"/>
</dbReference>
<dbReference type="PROSITE" id="PS50056">
    <property type="entry name" value="TYR_PHOSPHATASE_2"/>
    <property type="match status" value="1"/>
</dbReference>
<evidence type="ECO:0000259" key="2">
    <source>
        <dbReference type="PROSITE" id="PS50056"/>
    </source>
</evidence>
<dbReference type="EMBL" id="UXUI01008122">
    <property type="protein sequence ID" value="VDD90558.1"/>
    <property type="molecule type" value="Genomic_DNA"/>
</dbReference>
<dbReference type="OrthoDB" id="5867707at2759"/>
<dbReference type="InterPro" id="IPR016130">
    <property type="entry name" value="Tyr_Pase_AS"/>
</dbReference>
<dbReference type="SMART" id="SM00194">
    <property type="entry name" value="PTPc"/>
    <property type="match status" value="1"/>
</dbReference>
<dbReference type="SUPFAM" id="SSF52799">
    <property type="entry name" value="(Phosphotyrosine protein) phosphatases II"/>
    <property type="match status" value="1"/>
</dbReference>
<dbReference type="CDD" id="cd00047">
    <property type="entry name" value="PTPc"/>
    <property type="match status" value="1"/>
</dbReference>
<evidence type="ECO:0000313" key="5">
    <source>
        <dbReference type="WBParaSite" id="EVEC_0000569801-mRNA-1"/>
    </source>
</evidence>
<dbReference type="InterPro" id="IPR003595">
    <property type="entry name" value="Tyr_Pase_cat"/>
</dbReference>
<feature type="domain" description="Tyrosine specific protein phosphatases" evidence="2">
    <location>
        <begin position="324"/>
        <end position="399"/>
    </location>
</feature>
<dbReference type="GO" id="GO:0004725">
    <property type="term" value="F:protein tyrosine phosphatase activity"/>
    <property type="evidence" value="ECO:0007669"/>
    <property type="project" value="InterPro"/>
</dbReference>
<dbReference type="PROSITE" id="PS50055">
    <property type="entry name" value="TYR_PHOSPHATASE_PTP"/>
    <property type="match status" value="1"/>
</dbReference>
<dbReference type="WBParaSite" id="EVEC_0000569801-mRNA-1">
    <property type="protein sequence ID" value="EVEC_0000569801-mRNA-1"/>
    <property type="gene ID" value="EVEC_0000569801"/>
</dbReference>
<reference evidence="3 4" key="2">
    <citation type="submission" date="2018-10" db="EMBL/GenBank/DDBJ databases">
        <authorList>
            <consortium name="Pathogen Informatics"/>
        </authorList>
    </citation>
    <scope>NUCLEOTIDE SEQUENCE [LARGE SCALE GENOMIC DNA]</scope>
</reference>
<dbReference type="PANTHER" id="PTHR46163:SF7">
    <property type="entry name" value="PROTEIN TYROSINE PHOSPHATASE-LIKE PROTEIN EGG-3"/>
    <property type="match status" value="1"/>
</dbReference>
<sequence length="507" mass="59284">MARSENNDILSQALLYDGRYDENWKGLSNLTGKEKRGLKNRNGWVRPLSRICEKTGIDGAFFIKNSNVELTEARDFVLFQRLTTPQVCFHPVSKFLFFEYEWDGKAIQRRMIHYLKCTENDRDRLAINGQYYNNIYLGKRMYGPGRRQKVVRTMIGGMEHRFEVLDSPINRIIFTSEAFQRNLEKCRNKRVKCCESTRVVLHYPENCNNDFIHANYVKGGPLFNDFIITQAPMANTIGDFWRMVWQEQSPYIIMLISRKEKNRCAQYWPKTVGSSVKCYGLRIINEGVDDYRHPLFRVTSILVVGPNGKELRVEHWQGDFNNSDNLAAPLQLLHLIRNCSRPTIVHCHLGISRSAILVAIELCVASILKGPTYKHLVQKAVYFLRTKRPFAIETPMQYIFIHRVLQYFIQPMVGDLYEFRLEYRQWLDERAQRPFLDEVGQQIPGYRCLSPSVDADLVVRTRHVDLNDSCKEISDTVGQLPLPMEMSHKFNSELKLSKKYPRGLRYE</sequence>